<dbReference type="InterPro" id="IPR038390">
    <property type="entry name" value="Metal_Tscrpt_repr_sf"/>
</dbReference>
<dbReference type="Gene3D" id="1.20.58.1000">
    <property type="entry name" value="Metal-sensitive repressor, helix protomer"/>
    <property type="match status" value="1"/>
</dbReference>
<organism evidence="2 3">
    <name type="scientific">Lacibacterium aquatile</name>
    <dbReference type="NCBI Taxonomy" id="1168082"/>
    <lineage>
        <taxon>Bacteria</taxon>
        <taxon>Pseudomonadati</taxon>
        <taxon>Pseudomonadota</taxon>
        <taxon>Alphaproteobacteria</taxon>
        <taxon>Rhodospirillales</taxon>
        <taxon>Rhodospirillaceae</taxon>
    </lineage>
</organism>
<dbReference type="RefSeq" id="WP_379875231.1">
    <property type="nucleotide sequence ID" value="NZ_JBHUIP010000003.1"/>
</dbReference>
<accession>A0ABW5DQY0</accession>
<comment type="similarity">
    <text evidence="1">Belongs to the FrmR/RcnR family.</text>
</comment>
<dbReference type="PANTHER" id="PTHR33677">
    <property type="entry name" value="TRANSCRIPTIONAL REPRESSOR FRMR-RELATED"/>
    <property type="match status" value="1"/>
</dbReference>
<gene>
    <name evidence="2" type="ORF">ACFSM5_05345</name>
</gene>
<dbReference type="Proteomes" id="UP001597295">
    <property type="component" value="Unassembled WGS sequence"/>
</dbReference>
<dbReference type="EMBL" id="JBHUIP010000003">
    <property type="protein sequence ID" value="MFD2262304.1"/>
    <property type="molecule type" value="Genomic_DNA"/>
</dbReference>
<evidence type="ECO:0000313" key="3">
    <source>
        <dbReference type="Proteomes" id="UP001597295"/>
    </source>
</evidence>
<keyword evidence="3" id="KW-1185">Reference proteome</keyword>
<reference evidence="3" key="1">
    <citation type="journal article" date="2019" name="Int. J. Syst. Evol. Microbiol.">
        <title>The Global Catalogue of Microorganisms (GCM) 10K type strain sequencing project: providing services to taxonomists for standard genome sequencing and annotation.</title>
        <authorList>
            <consortium name="The Broad Institute Genomics Platform"/>
            <consortium name="The Broad Institute Genome Sequencing Center for Infectious Disease"/>
            <person name="Wu L."/>
            <person name="Ma J."/>
        </authorList>
    </citation>
    <scope>NUCLEOTIDE SEQUENCE [LARGE SCALE GENOMIC DNA]</scope>
    <source>
        <strain evidence="3">CGMCC 1.19062</strain>
    </source>
</reference>
<proteinExistence type="inferred from homology"/>
<sequence length="93" mass="10232">MTSIADESLHHSHPEVISRLKRAEGHLRSVIAMMEAKRSCTDIAQQLSAVEKAVANAKAMMIRDHIEHCLDGAATTPEARALLDELKAVVKYL</sequence>
<comment type="caution">
    <text evidence="2">The sequence shown here is derived from an EMBL/GenBank/DDBJ whole genome shotgun (WGS) entry which is preliminary data.</text>
</comment>
<name>A0ABW5DQY0_9PROT</name>
<dbReference type="InterPro" id="IPR003735">
    <property type="entry name" value="Metal_Tscrpt_repr"/>
</dbReference>
<evidence type="ECO:0000256" key="1">
    <source>
        <dbReference type="ARBA" id="ARBA00005260"/>
    </source>
</evidence>
<protein>
    <submittedName>
        <fullName evidence="2">Metal-sensing transcriptional repressor</fullName>
    </submittedName>
</protein>
<evidence type="ECO:0000313" key="2">
    <source>
        <dbReference type="EMBL" id="MFD2262304.1"/>
    </source>
</evidence>
<dbReference type="Pfam" id="PF02583">
    <property type="entry name" value="Trns_repr_metal"/>
    <property type="match status" value="1"/>
</dbReference>